<keyword evidence="3 8" id="KW-0813">Transport</keyword>
<evidence type="ECO:0000256" key="6">
    <source>
        <dbReference type="ARBA" id="ARBA00022989"/>
    </source>
</evidence>
<dbReference type="GO" id="GO:0022857">
    <property type="term" value="F:transmembrane transporter activity"/>
    <property type="evidence" value="ECO:0007669"/>
    <property type="project" value="InterPro"/>
</dbReference>
<dbReference type="AlphaFoldDB" id="A0A067Z5W7"/>
<evidence type="ECO:0000256" key="8">
    <source>
        <dbReference type="RuleBase" id="RU363032"/>
    </source>
</evidence>
<dbReference type="GO" id="GO:0043190">
    <property type="term" value="C:ATP-binding cassette (ABC) transporter complex"/>
    <property type="evidence" value="ECO:0007669"/>
    <property type="project" value="InterPro"/>
</dbReference>
<comment type="similarity">
    <text evidence="2">Belongs to the binding-protein-dependent transport system permease family. HisMQ subfamily.</text>
</comment>
<dbReference type="PROSITE" id="PS50928">
    <property type="entry name" value="ABC_TM1"/>
    <property type="match status" value="1"/>
</dbReference>
<feature type="transmembrane region" description="Helical" evidence="8">
    <location>
        <begin position="149"/>
        <end position="169"/>
    </location>
</feature>
<name>A0A067Z5W7_GLUOY</name>
<gene>
    <name evidence="10" type="ORF">GLS_c16030</name>
</gene>
<accession>A0A067Z5W7</accession>
<dbReference type="PANTHER" id="PTHR30614:SF35">
    <property type="entry name" value="ABC TRANSPORTER PERMEASE PROTEIN"/>
    <property type="match status" value="1"/>
</dbReference>
<keyword evidence="7 8" id="KW-0472">Membrane</keyword>
<dbReference type="Gene3D" id="1.10.3720.10">
    <property type="entry name" value="MetI-like"/>
    <property type="match status" value="1"/>
</dbReference>
<dbReference type="KEGG" id="goy:GLS_c16030"/>
<proteinExistence type="inferred from homology"/>
<dbReference type="RefSeq" id="WP_041111832.1">
    <property type="nucleotide sequence ID" value="NZ_CP004373.1"/>
</dbReference>
<feature type="domain" description="ABC transmembrane type-1" evidence="9">
    <location>
        <begin position="20"/>
        <end position="208"/>
    </location>
</feature>
<protein>
    <submittedName>
        <fullName evidence="10">Amino acid ABC transporter permease</fullName>
    </submittedName>
</protein>
<dbReference type="GO" id="GO:0006865">
    <property type="term" value="P:amino acid transport"/>
    <property type="evidence" value="ECO:0007669"/>
    <property type="project" value="TreeGrafter"/>
</dbReference>
<dbReference type="InterPro" id="IPR010065">
    <property type="entry name" value="AA_ABC_transptr_permease_3TM"/>
</dbReference>
<dbReference type="Proteomes" id="UP000031656">
    <property type="component" value="Chromosome"/>
</dbReference>
<evidence type="ECO:0000256" key="5">
    <source>
        <dbReference type="ARBA" id="ARBA00022692"/>
    </source>
</evidence>
<feature type="transmembrane region" description="Helical" evidence="8">
    <location>
        <begin position="72"/>
        <end position="94"/>
    </location>
</feature>
<evidence type="ECO:0000256" key="3">
    <source>
        <dbReference type="ARBA" id="ARBA00022448"/>
    </source>
</evidence>
<comment type="subcellular location">
    <subcellularLocation>
        <location evidence="1">Cell inner membrane</location>
        <topology evidence="1">Multi-pass membrane protein</topology>
    </subcellularLocation>
    <subcellularLocation>
        <location evidence="8">Cell membrane</location>
        <topology evidence="8">Multi-pass membrane protein</topology>
    </subcellularLocation>
</comment>
<evidence type="ECO:0000256" key="2">
    <source>
        <dbReference type="ARBA" id="ARBA00010072"/>
    </source>
</evidence>
<keyword evidence="6 8" id="KW-1133">Transmembrane helix</keyword>
<organism evidence="10 11">
    <name type="scientific">Gluconobacter oxydans DSM 3504</name>
    <dbReference type="NCBI Taxonomy" id="1288313"/>
    <lineage>
        <taxon>Bacteria</taxon>
        <taxon>Pseudomonadati</taxon>
        <taxon>Pseudomonadota</taxon>
        <taxon>Alphaproteobacteria</taxon>
        <taxon>Acetobacterales</taxon>
        <taxon>Acetobacteraceae</taxon>
        <taxon>Gluconobacter</taxon>
    </lineage>
</organism>
<dbReference type="InterPro" id="IPR043429">
    <property type="entry name" value="ArtM/GltK/GlnP/TcyL/YhdX-like"/>
</dbReference>
<dbReference type="InterPro" id="IPR035906">
    <property type="entry name" value="MetI-like_sf"/>
</dbReference>
<dbReference type="SUPFAM" id="SSF161098">
    <property type="entry name" value="MetI-like"/>
    <property type="match status" value="1"/>
</dbReference>
<dbReference type="GeneID" id="56905824"/>
<sequence>MTGLDFRPVFARLPFLLGGVGVTVLIAGLAFVFGLLLAVGLAVVRFENQGGWRRFSRSYSTALSNTPQLSQIFAVFYCLPLMGLMVSPFLSVVIGMTLNAAAYLADILGAGMARVPPVYHEVALTLGLNRRQTYLRVILPYAGRTMFPALANHFQIMILGSAMASIFGVEDLTGRAYDIGSTTFRILEVMLVTGGLYAVLSFALTGVFALCRRTMERMV</sequence>
<keyword evidence="4" id="KW-1003">Cell membrane</keyword>
<dbReference type="EMBL" id="CP004373">
    <property type="protein sequence ID" value="AHK71482.1"/>
    <property type="molecule type" value="Genomic_DNA"/>
</dbReference>
<reference evidence="10 11" key="1">
    <citation type="journal article" date="2015" name="Appl. Microbiol. Biotechnol.">
        <title>The consequence of an additional NADH dehydrogenase paralog on the growth of Gluconobacter oxydans DSM3504.</title>
        <authorList>
            <person name="Kostner D."/>
            <person name="Luchterhand B."/>
            <person name="Junker A."/>
            <person name="Volland S."/>
            <person name="Daniel R."/>
            <person name="Buchs J."/>
            <person name="Liebl W."/>
            <person name="Ehrenreich A."/>
        </authorList>
    </citation>
    <scope>NUCLEOTIDE SEQUENCE [LARGE SCALE GENOMIC DNA]</scope>
    <source>
        <strain evidence="10">DSM 3504</strain>
    </source>
</reference>
<dbReference type="CDD" id="cd06261">
    <property type="entry name" value="TM_PBP2"/>
    <property type="match status" value="1"/>
</dbReference>
<evidence type="ECO:0000313" key="10">
    <source>
        <dbReference type="EMBL" id="AHK71482.1"/>
    </source>
</evidence>
<dbReference type="Pfam" id="PF00528">
    <property type="entry name" value="BPD_transp_1"/>
    <property type="match status" value="1"/>
</dbReference>
<keyword evidence="5 8" id="KW-0812">Transmembrane</keyword>
<evidence type="ECO:0000256" key="4">
    <source>
        <dbReference type="ARBA" id="ARBA00022475"/>
    </source>
</evidence>
<evidence type="ECO:0000256" key="7">
    <source>
        <dbReference type="ARBA" id="ARBA00023136"/>
    </source>
</evidence>
<dbReference type="PANTHER" id="PTHR30614">
    <property type="entry name" value="MEMBRANE COMPONENT OF AMINO ACID ABC TRANSPORTER"/>
    <property type="match status" value="1"/>
</dbReference>
<evidence type="ECO:0000259" key="9">
    <source>
        <dbReference type="PROSITE" id="PS50928"/>
    </source>
</evidence>
<evidence type="ECO:0000313" key="11">
    <source>
        <dbReference type="Proteomes" id="UP000031656"/>
    </source>
</evidence>
<dbReference type="NCBIfam" id="TIGR01726">
    <property type="entry name" value="HEQRo_perm_3TM"/>
    <property type="match status" value="1"/>
</dbReference>
<feature type="transmembrane region" description="Helical" evidence="8">
    <location>
        <begin position="20"/>
        <end position="44"/>
    </location>
</feature>
<evidence type="ECO:0000256" key="1">
    <source>
        <dbReference type="ARBA" id="ARBA00004429"/>
    </source>
</evidence>
<dbReference type="HOGENOM" id="CLU_019602_1_0_5"/>
<feature type="transmembrane region" description="Helical" evidence="8">
    <location>
        <begin position="189"/>
        <end position="211"/>
    </location>
</feature>
<dbReference type="InterPro" id="IPR000515">
    <property type="entry name" value="MetI-like"/>
</dbReference>